<sequence length="160" mass="16936">MKIAVLSDTHGNQALAAQALDMAGDVDHIIHLGDDFDDATFLEALSGRAVTKVLGNCDFAAGTPRETTLVLEDKKFLLTHGDLYGVKGGLEKLAAKAAEEKADVVLYGHTHLQSVQTIGGVLYINPGCLKKGFSKPSFALVSLERGTLVADIVHLPPAFP</sequence>
<dbReference type="RefSeq" id="WP_207163174.1">
    <property type="nucleotide sequence ID" value="NZ_CP071382.1"/>
</dbReference>
<dbReference type="PROSITE" id="PS01269">
    <property type="entry name" value="UPF0025"/>
    <property type="match status" value="1"/>
</dbReference>
<proteinExistence type="inferred from homology"/>
<accession>A0ABX7Q1U5</accession>
<gene>
    <name evidence="6" type="ORF">JZM60_14780</name>
</gene>
<evidence type="ECO:0000256" key="3">
    <source>
        <dbReference type="ARBA" id="ARBA00022801"/>
    </source>
</evidence>
<evidence type="ECO:0000256" key="2">
    <source>
        <dbReference type="ARBA" id="ARBA00022723"/>
    </source>
</evidence>
<dbReference type="EMBL" id="CP071382">
    <property type="protein sequence ID" value="QSV45369.1"/>
    <property type="molecule type" value="Genomic_DNA"/>
</dbReference>
<dbReference type="NCBIfam" id="TIGR00040">
    <property type="entry name" value="yfcE"/>
    <property type="match status" value="1"/>
</dbReference>
<keyword evidence="2 4" id="KW-0479">Metal-binding</keyword>
<evidence type="ECO:0000313" key="6">
    <source>
        <dbReference type="EMBL" id="QSV45369.1"/>
    </source>
</evidence>
<keyword evidence="7" id="KW-1185">Reference proteome</keyword>
<name>A0ABX7Q1U5_9BACT</name>
<dbReference type="InterPro" id="IPR024654">
    <property type="entry name" value="Calcineurin-like_PHP_lpxH"/>
</dbReference>
<evidence type="ECO:0000256" key="1">
    <source>
        <dbReference type="ARBA" id="ARBA00008950"/>
    </source>
</evidence>
<dbReference type="SUPFAM" id="SSF56300">
    <property type="entry name" value="Metallo-dependent phosphatases"/>
    <property type="match status" value="1"/>
</dbReference>
<dbReference type="Pfam" id="PF12850">
    <property type="entry name" value="Metallophos_2"/>
    <property type="match status" value="1"/>
</dbReference>
<dbReference type="EC" id="3.1.4.-" evidence="4"/>
<comment type="similarity">
    <text evidence="1 4">Belongs to the metallophosphoesterase superfamily. YfcE family.</text>
</comment>
<feature type="domain" description="Calcineurin-like phosphoesterase" evidence="5">
    <location>
        <begin position="1"/>
        <end position="145"/>
    </location>
</feature>
<organism evidence="6 7">
    <name type="scientific">Geobacter benzoatilyticus</name>
    <dbReference type="NCBI Taxonomy" id="2815309"/>
    <lineage>
        <taxon>Bacteria</taxon>
        <taxon>Pseudomonadati</taxon>
        <taxon>Thermodesulfobacteriota</taxon>
        <taxon>Desulfuromonadia</taxon>
        <taxon>Geobacterales</taxon>
        <taxon>Geobacteraceae</taxon>
        <taxon>Geobacter</taxon>
    </lineage>
</organism>
<evidence type="ECO:0000259" key="5">
    <source>
        <dbReference type="Pfam" id="PF12850"/>
    </source>
</evidence>
<keyword evidence="3" id="KW-0378">Hydrolase</keyword>
<dbReference type="PANTHER" id="PTHR11124">
    <property type="entry name" value="VACUOLAR SORTING PROTEIN VPS29"/>
    <property type="match status" value="1"/>
</dbReference>
<protein>
    <recommendedName>
        <fullName evidence="4">Phosphoesterase</fullName>
        <ecNumber evidence="4">3.1.4.-</ecNumber>
    </recommendedName>
</protein>
<evidence type="ECO:0000313" key="7">
    <source>
        <dbReference type="Proteomes" id="UP000663651"/>
    </source>
</evidence>
<evidence type="ECO:0000256" key="4">
    <source>
        <dbReference type="RuleBase" id="RU362039"/>
    </source>
</evidence>
<reference evidence="6 7" key="1">
    <citation type="submission" date="2021-03" db="EMBL/GenBank/DDBJ databases">
        <title>Geobacter metallireducens gen. nov. sp. nov., a microorganism capable of coupling the complete oxidation of organic compounds to the reduction of iron and other metals.</title>
        <authorList>
            <person name="Li Y."/>
        </authorList>
    </citation>
    <scope>NUCLEOTIDE SEQUENCE [LARGE SCALE GENOMIC DNA]</scope>
    <source>
        <strain evidence="6 7">Jerry-YX</strain>
    </source>
</reference>
<dbReference type="InterPro" id="IPR020935">
    <property type="entry name" value="PdiEstase_YfcE_CS"/>
</dbReference>
<dbReference type="Proteomes" id="UP000663651">
    <property type="component" value="Chromosome"/>
</dbReference>
<dbReference type="InterPro" id="IPR029052">
    <property type="entry name" value="Metallo-depent_PP-like"/>
</dbReference>
<comment type="cofactor">
    <cofactor evidence="4">
        <name>a divalent metal cation</name>
        <dbReference type="ChEBI" id="CHEBI:60240"/>
    </cofactor>
</comment>
<dbReference type="InterPro" id="IPR000979">
    <property type="entry name" value="Phosphodiesterase_MJ0936/Vps29"/>
</dbReference>
<dbReference type="Gene3D" id="3.60.21.10">
    <property type="match status" value="1"/>
</dbReference>